<feature type="region of interest" description="Disordered" evidence="1">
    <location>
        <begin position="187"/>
        <end position="227"/>
    </location>
</feature>
<gene>
    <name evidence="2" type="ORF">Pfra01_001117400</name>
</gene>
<sequence>MAEFAINNSVHVSTGHTPFYVDALRHPRAGPVVNKDAELNNGFSSKAMDFVQRRQAVIRFVQDAIAASVDRQKLNADINGRGNSNEFKVGSLVLIATQNLAKHAVSDFEASLLAPRFIGPFTVLAKHGNAPAASSRRLHPHCEKNRGQFAGSSSEFLIIGSGHKFRIIFDFVGKDSSEPRYVEVAELPDAGRSENGDGVRNPPPPKLPKGVNLERELGSPPAPDRVLHPPAALQDLCAINLRAESSVLRAHEHLCTR</sequence>
<reference evidence="2" key="1">
    <citation type="submission" date="2023-04" db="EMBL/GenBank/DDBJ databases">
        <title>Phytophthora fragariaefolia NBRC 109709.</title>
        <authorList>
            <person name="Ichikawa N."/>
            <person name="Sato H."/>
            <person name="Tonouchi N."/>
        </authorList>
    </citation>
    <scope>NUCLEOTIDE SEQUENCE</scope>
    <source>
        <strain evidence="2">NBRC 109709</strain>
    </source>
</reference>
<comment type="caution">
    <text evidence="2">The sequence shown here is derived from an EMBL/GenBank/DDBJ whole genome shotgun (WGS) entry which is preliminary data.</text>
</comment>
<keyword evidence="3" id="KW-1185">Reference proteome</keyword>
<dbReference type="EMBL" id="BSXT01001095">
    <property type="protein sequence ID" value="GMF38574.1"/>
    <property type="molecule type" value="Genomic_DNA"/>
</dbReference>
<dbReference type="OrthoDB" id="121099at2759"/>
<feature type="compositionally biased region" description="Basic and acidic residues" evidence="1">
    <location>
        <begin position="187"/>
        <end position="197"/>
    </location>
</feature>
<proteinExistence type="predicted"/>
<evidence type="ECO:0000313" key="2">
    <source>
        <dbReference type="EMBL" id="GMF38574.1"/>
    </source>
</evidence>
<dbReference type="Proteomes" id="UP001165121">
    <property type="component" value="Unassembled WGS sequence"/>
</dbReference>
<evidence type="ECO:0000313" key="3">
    <source>
        <dbReference type="Proteomes" id="UP001165121"/>
    </source>
</evidence>
<protein>
    <submittedName>
        <fullName evidence="2">Unnamed protein product</fullName>
    </submittedName>
</protein>
<organism evidence="2 3">
    <name type="scientific">Phytophthora fragariaefolia</name>
    <dbReference type="NCBI Taxonomy" id="1490495"/>
    <lineage>
        <taxon>Eukaryota</taxon>
        <taxon>Sar</taxon>
        <taxon>Stramenopiles</taxon>
        <taxon>Oomycota</taxon>
        <taxon>Peronosporomycetes</taxon>
        <taxon>Peronosporales</taxon>
        <taxon>Peronosporaceae</taxon>
        <taxon>Phytophthora</taxon>
    </lineage>
</organism>
<dbReference type="AlphaFoldDB" id="A0A9W7CQA6"/>
<evidence type="ECO:0000256" key="1">
    <source>
        <dbReference type="SAM" id="MobiDB-lite"/>
    </source>
</evidence>
<name>A0A9W7CQA6_9STRA</name>
<accession>A0A9W7CQA6</accession>